<dbReference type="Pfam" id="PF01025">
    <property type="entry name" value="GrpE"/>
    <property type="match status" value="1"/>
</dbReference>
<dbReference type="InterPro" id="IPR000740">
    <property type="entry name" value="GrpE"/>
</dbReference>
<dbReference type="GO" id="GO:0051087">
    <property type="term" value="F:protein-folding chaperone binding"/>
    <property type="evidence" value="ECO:0007669"/>
    <property type="project" value="InterPro"/>
</dbReference>
<dbReference type="GO" id="GO:0042803">
    <property type="term" value="F:protein homodimerization activity"/>
    <property type="evidence" value="ECO:0007669"/>
    <property type="project" value="InterPro"/>
</dbReference>
<dbReference type="SUPFAM" id="SSF58014">
    <property type="entry name" value="Coiled-coil domain of nucleotide exchange factor GrpE"/>
    <property type="match status" value="1"/>
</dbReference>
<dbReference type="NCBIfam" id="NF010738">
    <property type="entry name" value="PRK14140.1"/>
    <property type="match status" value="1"/>
</dbReference>
<dbReference type="HAMAP" id="MF_01151">
    <property type="entry name" value="GrpE"/>
    <property type="match status" value="1"/>
</dbReference>
<evidence type="ECO:0000256" key="5">
    <source>
        <dbReference type="ARBA" id="ARBA00023016"/>
    </source>
</evidence>
<evidence type="ECO:0000256" key="2">
    <source>
        <dbReference type="ARBA" id="ARBA00009054"/>
    </source>
</evidence>
<dbReference type="SUPFAM" id="SSF51064">
    <property type="entry name" value="Head domain of nucleotide exchange factor GrpE"/>
    <property type="match status" value="1"/>
</dbReference>
<dbReference type="CDD" id="cd00446">
    <property type="entry name" value="GrpE"/>
    <property type="match status" value="1"/>
</dbReference>
<evidence type="ECO:0000313" key="15">
    <source>
        <dbReference type="Proteomes" id="UP000279422"/>
    </source>
</evidence>
<keyword evidence="4 10" id="KW-0963">Cytoplasm</keyword>
<evidence type="ECO:0000256" key="7">
    <source>
        <dbReference type="ARBA" id="ARBA00053401"/>
    </source>
</evidence>
<evidence type="ECO:0000256" key="10">
    <source>
        <dbReference type="HAMAP-Rule" id="MF_01151"/>
    </source>
</evidence>
<dbReference type="GO" id="GO:0006457">
    <property type="term" value="P:protein folding"/>
    <property type="evidence" value="ECO:0007669"/>
    <property type="project" value="InterPro"/>
</dbReference>
<comment type="caution">
    <text evidence="14">The sequence shown here is derived from an EMBL/GenBank/DDBJ whole genome shotgun (WGS) entry which is preliminary data.</text>
</comment>
<evidence type="ECO:0000256" key="3">
    <source>
        <dbReference type="ARBA" id="ARBA00011738"/>
    </source>
</evidence>
<evidence type="ECO:0000256" key="8">
    <source>
        <dbReference type="ARBA" id="ARBA00072274"/>
    </source>
</evidence>
<dbReference type="Gene3D" id="2.30.22.10">
    <property type="entry name" value="Head domain of nucleotide exchange factor GrpE"/>
    <property type="match status" value="1"/>
</dbReference>
<comment type="subunit">
    <text evidence="3 10">Homodimer.</text>
</comment>
<dbReference type="Proteomes" id="UP000279422">
    <property type="component" value="Unassembled WGS sequence"/>
</dbReference>
<dbReference type="InterPro" id="IPR013805">
    <property type="entry name" value="GrpE_CC"/>
</dbReference>
<dbReference type="GO" id="GO:0051082">
    <property type="term" value="F:unfolded protein binding"/>
    <property type="evidence" value="ECO:0007669"/>
    <property type="project" value="TreeGrafter"/>
</dbReference>
<evidence type="ECO:0000256" key="13">
    <source>
        <dbReference type="SAM" id="Coils"/>
    </source>
</evidence>
<dbReference type="Gene3D" id="3.90.20.20">
    <property type="match status" value="1"/>
</dbReference>
<keyword evidence="13" id="KW-0175">Coiled coil</keyword>
<gene>
    <name evidence="10 14" type="primary">grpE</name>
    <name evidence="14" type="ORF">DRJ00_04320</name>
</gene>
<dbReference type="AlphaFoldDB" id="A0A497E6M8"/>
<keyword evidence="6 10" id="KW-0143">Chaperone</keyword>
<dbReference type="PANTHER" id="PTHR21237:SF23">
    <property type="entry name" value="GRPE PROTEIN HOMOLOG, MITOCHONDRIAL"/>
    <property type="match status" value="1"/>
</dbReference>
<evidence type="ECO:0000313" key="14">
    <source>
        <dbReference type="EMBL" id="RLE09383.1"/>
    </source>
</evidence>
<dbReference type="PRINTS" id="PR00773">
    <property type="entry name" value="GRPEPROTEIN"/>
</dbReference>
<dbReference type="InterPro" id="IPR009012">
    <property type="entry name" value="GrpE_head"/>
</dbReference>
<organism evidence="14 15">
    <name type="scientific">Aerophobetes bacterium</name>
    <dbReference type="NCBI Taxonomy" id="2030807"/>
    <lineage>
        <taxon>Bacteria</taxon>
        <taxon>Candidatus Aerophobota</taxon>
    </lineage>
</organism>
<proteinExistence type="inferred from homology"/>
<dbReference type="PROSITE" id="PS01071">
    <property type="entry name" value="GRPE"/>
    <property type="match status" value="1"/>
</dbReference>
<evidence type="ECO:0000256" key="1">
    <source>
        <dbReference type="ARBA" id="ARBA00004496"/>
    </source>
</evidence>
<sequence>MEEGKKKKRVSYKSEYLKTKEELESKKKELESVQKKLSSAEEKIKYLEKDLASADKEAEEYLDYLKRLKAEFENYKKRMAKERESMRKLAVEDLIKQLLPVMDNLERAIISAGQSKDICALVEGVKMTLEELRGVLKRQGLQEIKAEGEEFNPYLHEAVMQVELDKFPDNLVVEEMRKGYKLNDKVLRPAMVKVNKKVNKAKNEDS</sequence>
<name>A0A497E6M8_UNCAE</name>
<keyword evidence="5 10" id="KW-0346">Stress response</keyword>
<reference evidence="14 15" key="1">
    <citation type="submission" date="2018-06" db="EMBL/GenBank/DDBJ databases">
        <title>Extensive metabolic versatility and redundancy in microbially diverse, dynamic hydrothermal sediments.</title>
        <authorList>
            <person name="Dombrowski N."/>
            <person name="Teske A."/>
            <person name="Baker B.J."/>
        </authorList>
    </citation>
    <scope>NUCLEOTIDE SEQUENCE [LARGE SCALE GENOMIC DNA]</scope>
    <source>
        <strain evidence="14">B47_G16</strain>
    </source>
</reference>
<comment type="function">
    <text evidence="7 10 11">Participates actively in the response to hyperosmotic and heat shock by preventing the aggregation of stress-denatured proteins, in association with DnaK and GrpE. It is the nucleotide exchange factor for DnaK and may function as a thermosensor. Unfolded proteins bind initially to DnaJ; upon interaction with the DnaJ-bound protein, DnaK hydrolyzes its bound ATP, resulting in the formation of a stable complex. GrpE releases ADP from DnaK; ATP binding to DnaK triggers the release of the substrate protein, thus completing the reaction cycle. Several rounds of ATP-dependent interactions between DnaJ, DnaK and GrpE are required for fully efficient folding.</text>
</comment>
<protein>
    <recommendedName>
        <fullName evidence="8 10">Protein GrpE</fullName>
    </recommendedName>
    <alternativeName>
        <fullName evidence="9 10">HSP-70 cofactor</fullName>
    </alternativeName>
</protein>
<dbReference type="FunFam" id="2.30.22.10:FF:000001">
    <property type="entry name" value="Protein GrpE"/>
    <property type="match status" value="1"/>
</dbReference>
<dbReference type="GO" id="GO:0005737">
    <property type="term" value="C:cytoplasm"/>
    <property type="evidence" value="ECO:0007669"/>
    <property type="project" value="UniProtKB-SubCell"/>
</dbReference>
<comment type="subcellular location">
    <subcellularLocation>
        <location evidence="1 10">Cytoplasm</location>
    </subcellularLocation>
</comment>
<evidence type="ECO:0000256" key="4">
    <source>
        <dbReference type="ARBA" id="ARBA00022490"/>
    </source>
</evidence>
<evidence type="ECO:0000256" key="11">
    <source>
        <dbReference type="RuleBase" id="RU000639"/>
    </source>
</evidence>
<evidence type="ECO:0000256" key="12">
    <source>
        <dbReference type="RuleBase" id="RU004478"/>
    </source>
</evidence>
<comment type="similarity">
    <text evidence="2 10 12">Belongs to the GrpE family.</text>
</comment>
<dbReference type="PANTHER" id="PTHR21237">
    <property type="entry name" value="GRPE PROTEIN"/>
    <property type="match status" value="1"/>
</dbReference>
<evidence type="ECO:0000256" key="9">
    <source>
        <dbReference type="ARBA" id="ARBA00076414"/>
    </source>
</evidence>
<dbReference type="GO" id="GO:0000774">
    <property type="term" value="F:adenyl-nucleotide exchange factor activity"/>
    <property type="evidence" value="ECO:0007669"/>
    <property type="project" value="InterPro"/>
</dbReference>
<evidence type="ECO:0000256" key="6">
    <source>
        <dbReference type="ARBA" id="ARBA00023186"/>
    </source>
</evidence>
<feature type="coiled-coil region" evidence="13">
    <location>
        <begin position="9"/>
        <end position="92"/>
    </location>
</feature>
<dbReference type="EMBL" id="QMPZ01000048">
    <property type="protein sequence ID" value="RLE09383.1"/>
    <property type="molecule type" value="Genomic_DNA"/>
</dbReference>
<accession>A0A497E6M8</accession>